<dbReference type="InterPro" id="IPR001619">
    <property type="entry name" value="Sec1-like"/>
</dbReference>
<dbReference type="SUPFAM" id="SSF56815">
    <property type="entry name" value="Sec1/munc18-like (SM) proteins"/>
    <property type="match status" value="1"/>
</dbReference>
<keyword evidence="4" id="KW-1185">Reference proteome</keyword>
<dbReference type="InterPro" id="IPR043127">
    <property type="entry name" value="Sec-1-like_dom3a"/>
</dbReference>
<reference evidence="4" key="1">
    <citation type="journal article" date="2014" name="Proc. Natl. Acad. Sci. U.S.A.">
        <title>Extensive sampling of basidiomycete genomes demonstrates inadequacy of the white-rot/brown-rot paradigm for wood decay fungi.</title>
        <authorList>
            <person name="Riley R."/>
            <person name="Salamov A.A."/>
            <person name="Brown D.W."/>
            <person name="Nagy L.G."/>
            <person name="Floudas D."/>
            <person name="Held B.W."/>
            <person name="Levasseur A."/>
            <person name="Lombard V."/>
            <person name="Morin E."/>
            <person name="Otillar R."/>
            <person name="Lindquist E.A."/>
            <person name="Sun H."/>
            <person name="LaButti K.M."/>
            <person name="Schmutz J."/>
            <person name="Jabbour D."/>
            <person name="Luo H."/>
            <person name="Baker S.E."/>
            <person name="Pisabarro A.G."/>
            <person name="Walton J.D."/>
            <person name="Blanchette R.A."/>
            <person name="Henrissat B."/>
            <person name="Martin F."/>
            <person name="Cullen D."/>
            <person name="Hibbett D.S."/>
            <person name="Grigoriev I.V."/>
        </authorList>
    </citation>
    <scope>NUCLEOTIDE SEQUENCE [LARGE SCALE GENOMIC DNA]</scope>
    <source>
        <strain evidence="4">FD-172 SS1</strain>
    </source>
</reference>
<dbReference type="FunCoup" id="A0A067NAX1">
    <property type="interactions" value="395"/>
</dbReference>
<dbReference type="InParanoid" id="A0A067NAX1"/>
<dbReference type="Gene3D" id="1.25.40.60">
    <property type="match status" value="1"/>
</dbReference>
<feature type="region of interest" description="Disordered" evidence="2">
    <location>
        <begin position="494"/>
        <end position="513"/>
    </location>
</feature>
<evidence type="ECO:0000313" key="3">
    <source>
        <dbReference type="EMBL" id="KDQ20901.1"/>
    </source>
</evidence>
<accession>A0A067NAX1</accession>
<dbReference type="Pfam" id="PF00995">
    <property type="entry name" value="Sec1"/>
    <property type="match status" value="1"/>
</dbReference>
<dbReference type="STRING" id="930990.A0A067NAX1"/>
<dbReference type="PIRSF" id="PIRSF005715">
    <property type="entry name" value="VPS45_Sec1"/>
    <property type="match status" value="1"/>
</dbReference>
<dbReference type="InterPro" id="IPR043154">
    <property type="entry name" value="Sec-1-like_dom1"/>
</dbReference>
<dbReference type="InterPro" id="IPR027482">
    <property type="entry name" value="Sec1-like_dom2"/>
</dbReference>
<organism evidence="3 4">
    <name type="scientific">Botryobasidium botryosum (strain FD-172 SS1)</name>
    <dbReference type="NCBI Taxonomy" id="930990"/>
    <lineage>
        <taxon>Eukaryota</taxon>
        <taxon>Fungi</taxon>
        <taxon>Dikarya</taxon>
        <taxon>Basidiomycota</taxon>
        <taxon>Agaricomycotina</taxon>
        <taxon>Agaricomycetes</taxon>
        <taxon>Cantharellales</taxon>
        <taxon>Botryobasidiaceae</taxon>
        <taxon>Botryobasidium</taxon>
    </lineage>
</organism>
<evidence type="ECO:0000256" key="2">
    <source>
        <dbReference type="SAM" id="MobiDB-lite"/>
    </source>
</evidence>
<dbReference type="Gene3D" id="3.90.830.10">
    <property type="entry name" value="Syntaxin Binding Protein 1, Chain A, domain 2"/>
    <property type="match status" value="1"/>
</dbReference>
<evidence type="ECO:0000256" key="1">
    <source>
        <dbReference type="ARBA" id="ARBA00009884"/>
    </source>
</evidence>
<sequence length="662" mass="72578">MDVLQAVKTYTTKMVSNPNAIKVLLLDTHTTPIISLAFTQSDLLAHQVYLTDLIDNPRRDKMPHLKCVCFLSPREESLEAMRAELAEPRYGEYYLYFSNVLSKSSIERLAEADTYEVVREVQEFFADYAPLLPSLFSLFHQPSTDTPLYGSNLGTWHAEALDRSVQGICAVLLSLKKKPLIRYERMSGMARKLGFEIQKWIQTNDTLFDFRPTQTPPLLLILDRLNDPVTPLLTQWTYQAMVHELLNIKNGRIDLSTVPGITPDLKEVTLLPQTDPFFRDNLHANFGDLGESLKAYVQVYSAKSSSTTAIESVEDMKRFVEEYPEFRRLGGNVSKHVALVGELSRIVGRDTLLEVSEVEQGLAGSGAGHAGDLRSVQTLIASPIPPPNKLRVAILYALRYQKHSGNAIPAVVESLQKHGVLEDEAKLVYAMLNMAGADQRQGELFESENIFSRGRSALKGLKGVENVYTQHSPLFSQTLDLLLKGRLKESNYPFLDSNTSAGPSQAAPPNSAALQRPQDVIIFMVGGTTYEESRAIALLNKELESQSQSQFGSGGGTRILLGGTCVHNSSSFLQQIASALPSLPSSLTSPPTHTPSTSQSNALTPALNLQLGGINVSVGGPAGTGVYRSNGEGVGIQADGLRDGVRNLIGKVRQGVENVRLQ</sequence>
<dbReference type="GO" id="GO:0016192">
    <property type="term" value="P:vesicle-mediated transport"/>
    <property type="evidence" value="ECO:0007669"/>
    <property type="project" value="InterPro"/>
</dbReference>
<evidence type="ECO:0008006" key="5">
    <source>
        <dbReference type="Google" id="ProtNLM"/>
    </source>
</evidence>
<gene>
    <name evidence="3" type="ORF">BOTBODRAFT_321880</name>
</gene>
<evidence type="ECO:0000313" key="4">
    <source>
        <dbReference type="Proteomes" id="UP000027195"/>
    </source>
</evidence>
<comment type="similarity">
    <text evidence="1">Belongs to the STXBP/unc-18/SEC1 family.</text>
</comment>
<dbReference type="OrthoDB" id="10266265at2759"/>
<dbReference type="EMBL" id="KL198017">
    <property type="protein sequence ID" value="KDQ20901.1"/>
    <property type="molecule type" value="Genomic_DNA"/>
</dbReference>
<dbReference type="Proteomes" id="UP000027195">
    <property type="component" value="Unassembled WGS sequence"/>
</dbReference>
<protein>
    <recommendedName>
        <fullName evidence="5">Vacuolar protein sorting-associated protein 45</fullName>
    </recommendedName>
</protein>
<dbReference type="AlphaFoldDB" id="A0A067NAX1"/>
<name>A0A067NAX1_BOTB1</name>
<proteinExistence type="inferred from homology"/>
<dbReference type="PANTHER" id="PTHR11679">
    <property type="entry name" value="VESICLE PROTEIN SORTING-ASSOCIATED"/>
    <property type="match status" value="1"/>
</dbReference>
<dbReference type="Gene3D" id="3.40.50.2060">
    <property type="match status" value="1"/>
</dbReference>
<dbReference type="InterPro" id="IPR036045">
    <property type="entry name" value="Sec1-like_sf"/>
</dbReference>
<dbReference type="HOGENOM" id="CLU_013933_3_1_1"/>
<dbReference type="Gene3D" id="3.40.50.1910">
    <property type="match status" value="1"/>
</dbReference>